<dbReference type="Proteomes" id="UP000694388">
    <property type="component" value="Unplaced"/>
</dbReference>
<proteinExistence type="predicted"/>
<dbReference type="AlphaFoldDB" id="A0A8C4R5Z7"/>
<reference evidence="2" key="2">
    <citation type="submission" date="2025-09" db="UniProtKB">
        <authorList>
            <consortium name="Ensembl"/>
        </authorList>
    </citation>
    <scope>IDENTIFICATION</scope>
</reference>
<reference evidence="2" key="1">
    <citation type="submission" date="2025-08" db="UniProtKB">
        <authorList>
            <consortium name="Ensembl"/>
        </authorList>
    </citation>
    <scope>IDENTIFICATION</scope>
</reference>
<dbReference type="Gene3D" id="1.25.40.530">
    <property type="entry name" value="MyTH4 domain"/>
    <property type="match status" value="1"/>
</dbReference>
<dbReference type="InterPro" id="IPR000857">
    <property type="entry name" value="MyTH4_dom"/>
</dbReference>
<protein>
    <recommendedName>
        <fullName evidence="1">MyTH4 domain-containing protein</fullName>
    </recommendedName>
</protein>
<dbReference type="InterPro" id="IPR038185">
    <property type="entry name" value="MyTH4_dom_sf"/>
</dbReference>
<dbReference type="Ensembl" id="ENSEBUT00000025259.1">
    <property type="protein sequence ID" value="ENSEBUP00000024683.1"/>
    <property type="gene ID" value="ENSEBUG00000015200.1"/>
</dbReference>
<dbReference type="InterPro" id="IPR051567">
    <property type="entry name" value="Unconventional_Myosin_ATPase"/>
</dbReference>
<sequence>MKFMGDMQSKNEIECVTNILKVASQHGKMADEAYCQIIRQVTDNSSVKRESCERGWRLLSILCTFCCCSDVLHPYVQAYIQQAVSNAFGTSLKDAIKEAEEQLKITLHHGARRNIPMSELKALLAGHKGREQTFILPATLEMPFTISTRTMAGDVIAEMCSRLGLTGKRAHEEYSILSIVGDFSLKQPIQHDDYMMDIISDYTSSGHVFKLWIKRVIWFEPLTARNSNASLNMHYHQVSRDFMRGNLLCIPRGKTPPSTLQLATKLAVLQYISAGENTPPSISHFASHQHGGLGT</sequence>
<evidence type="ECO:0000313" key="3">
    <source>
        <dbReference type="Proteomes" id="UP000694388"/>
    </source>
</evidence>
<dbReference type="PANTHER" id="PTHR22692">
    <property type="entry name" value="MYOSIN VII, XV"/>
    <property type="match status" value="1"/>
</dbReference>
<accession>A0A8C4R5Z7</accession>
<dbReference type="GeneTree" id="ENSGT00930000151032"/>
<keyword evidence="3" id="KW-1185">Reference proteome</keyword>
<dbReference type="Pfam" id="PF00784">
    <property type="entry name" value="MyTH4"/>
    <property type="match status" value="1"/>
</dbReference>
<feature type="domain" description="MyTH4" evidence="1">
    <location>
        <begin position="1"/>
        <end position="125"/>
    </location>
</feature>
<evidence type="ECO:0000313" key="2">
    <source>
        <dbReference type="Ensembl" id="ENSEBUP00000024683.1"/>
    </source>
</evidence>
<evidence type="ECO:0000259" key="1">
    <source>
        <dbReference type="PROSITE" id="PS51016"/>
    </source>
</evidence>
<dbReference type="PROSITE" id="PS51016">
    <property type="entry name" value="MYTH4"/>
    <property type="match status" value="1"/>
</dbReference>
<dbReference type="SMART" id="SM00139">
    <property type="entry name" value="MyTH4"/>
    <property type="match status" value="1"/>
</dbReference>
<name>A0A8C4R5Z7_EPTBU</name>
<dbReference type="PANTHER" id="PTHR22692:SF26">
    <property type="entry name" value="SH3 DOMAIN-CONTAINING PROTEIN"/>
    <property type="match status" value="1"/>
</dbReference>
<dbReference type="GO" id="GO:0005856">
    <property type="term" value="C:cytoskeleton"/>
    <property type="evidence" value="ECO:0007669"/>
    <property type="project" value="InterPro"/>
</dbReference>
<organism evidence="2 3">
    <name type="scientific">Eptatretus burgeri</name>
    <name type="common">Inshore hagfish</name>
    <dbReference type="NCBI Taxonomy" id="7764"/>
    <lineage>
        <taxon>Eukaryota</taxon>
        <taxon>Metazoa</taxon>
        <taxon>Chordata</taxon>
        <taxon>Craniata</taxon>
        <taxon>Vertebrata</taxon>
        <taxon>Cyclostomata</taxon>
        <taxon>Myxini</taxon>
        <taxon>Myxiniformes</taxon>
        <taxon>Myxinidae</taxon>
        <taxon>Eptatretinae</taxon>
        <taxon>Eptatretus</taxon>
    </lineage>
</organism>